<accession>A0AAW0BP68</accession>
<dbReference type="AlphaFoldDB" id="A0AAW0BP68"/>
<keyword evidence="3" id="KW-1185">Reference proteome</keyword>
<protein>
    <submittedName>
        <fullName evidence="2">Uncharacterized protein</fullName>
    </submittedName>
</protein>
<comment type="caution">
    <text evidence="2">The sequence shown here is derived from an EMBL/GenBank/DDBJ whole genome shotgun (WGS) entry which is preliminary data.</text>
</comment>
<evidence type="ECO:0000256" key="1">
    <source>
        <dbReference type="SAM" id="MobiDB-lite"/>
    </source>
</evidence>
<reference evidence="2 3" key="1">
    <citation type="journal article" date="2024" name="J Genomics">
        <title>Draft genome sequencing and assembly of Favolaschia claudopus CIRM-BRFM 2984 isolated from oak limbs.</title>
        <authorList>
            <person name="Navarro D."/>
            <person name="Drula E."/>
            <person name="Chaduli D."/>
            <person name="Cazenave R."/>
            <person name="Ahrendt S."/>
            <person name="Wang J."/>
            <person name="Lipzen A."/>
            <person name="Daum C."/>
            <person name="Barry K."/>
            <person name="Grigoriev I.V."/>
            <person name="Favel A."/>
            <person name="Rosso M.N."/>
            <person name="Martin F."/>
        </authorList>
    </citation>
    <scope>NUCLEOTIDE SEQUENCE [LARGE SCALE GENOMIC DNA]</scope>
    <source>
        <strain evidence="2 3">CIRM-BRFM 2984</strain>
    </source>
</reference>
<feature type="region of interest" description="Disordered" evidence="1">
    <location>
        <begin position="101"/>
        <end position="121"/>
    </location>
</feature>
<dbReference type="Proteomes" id="UP001362999">
    <property type="component" value="Unassembled WGS sequence"/>
</dbReference>
<sequence>MFQAFSPALILNIYSIYTRAKLSFPAAPTLRTIDTHQTCRRSIRTTYDQVRYIAVFVVVDSETFLCGLTFLDGSHLAPSYLLKPILTSSIPIPRRSVHLTCPPSSRTSAPRALSKRSSARDVQPVRRLLPAAARSFAAAGQDTPAKSTSPLHAAREDRHPPIISILRHDGDLRNPDAAPQNVFIVDAGVFLSPTLRSRIWI</sequence>
<organism evidence="2 3">
    <name type="scientific">Favolaschia claudopus</name>
    <dbReference type="NCBI Taxonomy" id="2862362"/>
    <lineage>
        <taxon>Eukaryota</taxon>
        <taxon>Fungi</taxon>
        <taxon>Dikarya</taxon>
        <taxon>Basidiomycota</taxon>
        <taxon>Agaricomycotina</taxon>
        <taxon>Agaricomycetes</taxon>
        <taxon>Agaricomycetidae</taxon>
        <taxon>Agaricales</taxon>
        <taxon>Marasmiineae</taxon>
        <taxon>Mycenaceae</taxon>
        <taxon>Favolaschia</taxon>
    </lineage>
</organism>
<evidence type="ECO:0000313" key="3">
    <source>
        <dbReference type="Proteomes" id="UP001362999"/>
    </source>
</evidence>
<evidence type="ECO:0000313" key="2">
    <source>
        <dbReference type="EMBL" id="KAK7028577.1"/>
    </source>
</evidence>
<dbReference type="EMBL" id="JAWWNJ010000028">
    <property type="protein sequence ID" value="KAK7028577.1"/>
    <property type="molecule type" value="Genomic_DNA"/>
</dbReference>
<proteinExistence type="predicted"/>
<gene>
    <name evidence="2" type="ORF">R3P38DRAFT_2937300</name>
</gene>
<name>A0AAW0BP68_9AGAR</name>